<name>A0A371JGQ0_9FIRM</name>
<dbReference type="Gene3D" id="3.40.50.2300">
    <property type="match status" value="1"/>
</dbReference>
<dbReference type="Gene3D" id="3.40.50.10660">
    <property type="entry name" value="PrpR receptor domain-like"/>
    <property type="match status" value="1"/>
</dbReference>
<keyword evidence="2" id="KW-0067">ATP-binding</keyword>
<dbReference type="SUPFAM" id="SSF52540">
    <property type="entry name" value="P-loop containing nucleoside triphosphate hydrolases"/>
    <property type="match status" value="1"/>
</dbReference>
<evidence type="ECO:0000256" key="1">
    <source>
        <dbReference type="ARBA" id="ARBA00022741"/>
    </source>
</evidence>
<dbReference type="Pfam" id="PF00158">
    <property type="entry name" value="Sigma54_activat"/>
    <property type="match status" value="1"/>
</dbReference>
<dbReference type="InterPro" id="IPR009057">
    <property type="entry name" value="Homeodomain-like_sf"/>
</dbReference>
<reference evidence="4 5" key="1">
    <citation type="journal article" date="2017" name="Genome Announc.">
        <title>Draft Genome Sequence of a Sporulating and Motile Strain of Lachnotalea glycerini Isolated from Water in Quebec City, Canada.</title>
        <authorList>
            <person name="Maheux A.F."/>
            <person name="Boudreau D.K."/>
            <person name="Berube E."/>
            <person name="Boissinot M."/>
            <person name="Raymond F."/>
            <person name="Brodeur S."/>
            <person name="Corbeil J."/>
            <person name="Isabel S."/>
            <person name="Omar R.F."/>
            <person name="Bergeron M.G."/>
        </authorList>
    </citation>
    <scope>NUCLEOTIDE SEQUENCE [LARGE SCALE GENOMIC DNA]</scope>
    <source>
        <strain evidence="4 5">CCRI-19302</strain>
    </source>
</reference>
<dbReference type="RefSeq" id="WP_094375705.1">
    <property type="nucleotide sequence ID" value="NZ_NOKA02000009.1"/>
</dbReference>
<dbReference type="InterPro" id="IPR027417">
    <property type="entry name" value="P-loop_NTPase"/>
</dbReference>
<dbReference type="CDD" id="cd00009">
    <property type="entry name" value="AAA"/>
    <property type="match status" value="1"/>
</dbReference>
<organism evidence="4 5">
    <name type="scientific">Lachnotalea glycerini</name>
    <dbReference type="NCBI Taxonomy" id="1763509"/>
    <lineage>
        <taxon>Bacteria</taxon>
        <taxon>Bacillati</taxon>
        <taxon>Bacillota</taxon>
        <taxon>Clostridia</taxon>
        <taxon>Lachnospirales</taxon>
        <taxon>Lachnospiraceae</taxon>
        <taxon>Lachnotalea</taxon>
    </lineage>
</organism>
<dbReference type="OrthoDB" id="9764280at2"/>
<evidence type="ECO:0000313" key="4">
    <source>
        <dbReference type="EMBL" id="RDY31857.1"/>
    </source>
</evidence>
<dbReference type="AlphaFoldDB" id="A0A371JGQ0"/>
<dbReference type="GO" id="GO:0005524">
    <property type="term" value="F:ATP binding"/>
    <property type="evidence" value="ECO:0007669"/>
    <property type="project" value="UniProtKB-KW"/>
</dbReference>
<dbReference type="Gene3D" id="1.10.10.60">
    <property type="entry name" value="Homeodomain-like"/>
    <property type="match status" value="1"/>
</dbReference>
<proteinExistence type="predicted"/>
<dbReference type="InterPro" id="IPR002197">
    <property type="entry name" value="HTH_Fis"/>
</dbReference>
<dbReference type="PANTHER" id="PTHR32071">
    <property type="entry name" value="TRANSCRIPTIONAL REGULATORY PROTEIN"/>
    <property type="match status" value="1"/>
</dbReference>
<evidence type="ECO:0000313" key="5">
    <source>
        <dbReference type="Proteomes" id="UP000216411"/>
    </source>
</evidence>
<dbReference type="GO" id="GO:0006355">
    <property type="term" value="P:regulation of DNA-templated transcription"/>
    <property type="evidence" value="ECO:0007669"/>
    <property type="project" value="InterPro"/>
</dbReference>
<dbReference type="Pfam" id="PF02954">
    <property type="entry name" value="HTH_8"/>
    <property type="match status" value="1"/>
</dbReference>
<dbReference type="Gene3D" id="3.40.50.300">
    <property type="entry name" value="P-loop containing nucleotide triphosphate hydrolases"/>
    <property type="match status" value="1"/>
</dbReference>
<feature type="domain" description="Sigma-54 factor interaction" evidence="3">
    <location>
        <begin position="328"/>
        <end position="553"/>
    </location>
</feature>
<evidence type="ECO:0000256" key="2">
    <source>
        <dbReference type="ARBA" id="ARBA00022840"/>
    </source>
</evidence>
<evidence type="ECO:0000259" key="3">
    <source>
        <dbReference type="PROSITE" id="PS50045"/>
    </source>
</evidence>
<dbReference type="EMBL" id="NOKA02000009">
    <property type="protein sequence ID" value="RDY31857.1"/>
    <property type="molecule type" value="Genomic_DNA"/>
</dbReference>
<dbReference type="GO" id="GO:0000156">
    <property type="term" value="F:phosphorelay response regulator activity"/>
    <property type="evidence" value="ECO:0007669"/>
    <property type="project" value="InterPro"/>
</dbReference>
<dbReference type="Pfam" id="PF06506">
    <property type="entry name" value="PrpR_N"/>
    <property type="match status" value="1"/>
</dbReference>
<dbReference type="Proteomes" id="UP000216411">
    <property type="component" value="Unassembled WGS sequence"/>
</dbReference>
<dbReference type="InterPro" id="IPR002078">
    <property type="entry name" value="Sigma_54_int"/>
</dbReference>
<dbReference type="PROSITE" id="PS50045">
    <property type="entry name" value="SIGMA54_INTERACT_4"/>
    <property type="match status" value="1"/>
</dbReference>
<dbReference type="PROSITE" id="PS00676">
    <property type="entry name" value="SIGMA54_INTERACT_2"/>
    <property type="match status" value="1"/>
</dbReference>
<keyword evidence="1" id="KW-0547">Nucleotide-binding</keyword>
<protein>
    <recommendedName>
        <fullName evidence="3">Sigma-54 factor interaction domain-containing protein</fullName>
    </recommendedName>
</protein>
<dbReference type="SUPFAM" id="SSF159800">
    <property type="entry name" value="PrpR receptor domain-like"/>
    <property type="match status" value="1"/>
</dbReference>
<dbReference type="InterPro" id="IPR010524">
    <property type="entry name" value="Sig_transdc_resp-reg_PrpR_N"/>
</dbReference>
<sequence length="636" mass="71652">MAGIALLLPKESLTHLAQKGIEEEGYDVKEVKFILTANAIGEARRAVAEGASIIIARGYQASLIEQYTNVPIVKLKMTGQDLGILVKKAKEIVNKTCPKIGLVGIQNMFANIDYFNDIFQVQLMCYFGNKTENLQNAAEKAVTDGVDIIIGGDIAVLVAEQANVPHLFLECTFDSIREAIRTAETAIYAAEIEKKHMAQIGAFLENTFNGIIRLNTAGYILCMNRVMEDILQKKEADVYLKPLHEVITDVDEKQITSVLCGESDLYSSFIRIKENAVVFILTAVKVDEVIDSAILSCNIIRKKVKLEADAMKEMYLHGFVAKKNFTSLKFKDKNMQECVELAKIYSLSTSPVLIKGEIGCEKNELAECIHNHGLRKNSPYVVVNCSNMSEKQQEKLLFGEENSVKESDSLGMFGAANTGTVVIEEIENLGKQLQYKIFQVITNSILIKMDAQQVASLDVRIIATTNIDLFKKMQTGDFREDLYYALRGLQLEVPSLRERPLDLEMIIMRTMKDKLSAYSRYHVLSQGAKEVLLAYYWSGNRLQLESFLDRMILSAKKRNIEEEYVNKMLVDLYPVIHKKNGENQIVIYKDPKAEELASILEQYHGDRTLAAKELGISKTTLWRHMKKYGISGRFKA</sequence>
<dbReference type="GO" id="GO:0043565">
    <property type="term" value="F:sequence-specific DNA binding"/>
    <property type="evidence" value="ECO:0007669"/>
    <property type="project" value="InterPro"/>
</dbReference>
<dbReference type="InterPro" id="IPR025943">
    <property type="entry name" value="Sigma_54_int_dom_ATP-bd_2"/>
</dbReference>
<comment type="caution">
    <text evidence="4">The sequence shown here is derived from an EMBL/GenBank/DDBJ whole genome shotgun (WGS) entry which is preliminary data.</text>
</comment>
<gene>
    <name evidence="4" type="ORF">CG710_007690</name>
</gene>
<dbReference type="Gene3D" id="1.10.8.60">
    <property type="match status" value="1"/>
</dbReference>
<accession>A0A371JGQ0</accession>
<dbReference type="Gene3D" id="3.30.450.20">
    <property type="entry name" value="PAS domain"/>
    <property type="match status" value="1"/>
</dbReference>
<keyword evidence="5" id="KW-1185">Reference proteome</keyword>
<dbReference type="SUPFAM" id="SSF46689">
    <property type="entry name" value="Homeodomain-like"/>
    <property type="match status" value="1"/>
</dbReference>
<dbReference type="PRINTS" id="PR01590">
    <property type="entry name" value="HTHFIS"/>
</dbReference>